<evidence type="ECO:0000256" key="1">
    <source>
        <dbReference type="ARBA" id="ARBA00023015"/>
    </source>
</evidence>
<dbReference type="Pfam" id="PF12833">
    <property type="entry name" value="HTH_18"/>
    <property type="match status" value="1"/>
</dbReference>
<dbReference type="InterPro" id="IPR018060">
    <property type="entry name" value="HTH_AraC"/>
</dbReference>
<evidence type="ECO:0000256" key="2">
    <source>
        <dbReference type="ARBA" id="ARBA00023163"/>
    </source>
</evidence>
<keyword evidence="1" id="KW-0805">Transcription regulation</keyword>
<dbReference type="KEGG" id="afla:FHG64_12145"/>
<dbReference type="Proteomes" id="UP000309016">
    <property type="component" value="Chromosome"/>
</dbReference>
<protein>
    <submittedName>
        <fullName evidence="4">Helix-turn-helix transcriptional regulator</fullName>
    </submittedName>
</protein>
<dbReference type="RefSeq" id="WP_139066652.1">
    <property type="nucleotide sequence ID" value="NZ_CP040812.1"/>
</dbReference>
<feature type="domain" description="HTH araC/xylS-type" evidence="3">
    <location>
        <begin position="235"/>
        <end position="333"/>
    </location>
</feature>
<accession>A0A5B7X488</accession>
<name>A0A5B7X488_9FLAO</name>
<keyword evidence="5" id="KW-1185">Reference proteome</keyword>
<dbReference type="SUPFAM" id="SSF46689">
    <property type="entry name" value="Homeodomain-like"/>
    <property type="match status" value="2"/>
</dbReference>
<dbReference type="PANTHER" id="PTHR47893:SF1">
    <property type="entry name" value="REGULATORY PROTEIN PCHR"/>
    <property type="match status" value="1"/>
</dbReference>
<dbReference type="PANTHER" id="PTHR47893">
    <property type="entry name" value="REGULATORY PROTEIN PCHR"/>
    <property type="match status" value="1"/>
</dbReference>
<proteinExistence type="predicted"/>
<dbReference type="InterPro" id="IPR009057">
    <property type="entry name" value="Homeodomain-like_sf"/>
</dbReference>
<organism evidence="4 5">
    <name type="scientific">Antarcticibacterium flavum</name>
    <dbReference type="NCBI Taxonomy" id="2058175"/>
    <lineage>
        <taxon>Bacteria</taxon>
        <taxon>Pseudomonadati</taxon>
        <taxon>Bacteroidota</taxon>
        <taxon>Flavobacteriia</taxon>
        <taxon>Flavobacteriales</taxon>
        <taxon>Flavobacteriaceae</taxon>
        <taxon>Antarcticibacterium</taxon>
    </lineage>
</organism>
<evidence type="ECO:0000259" key="3">
    <source>
        <dbReference type="PROSITE" id="PS01124"/>
    </source>
</evidence>
<dbReference type="Gene3D" id="1.10.10.60">
    <property type="entry name" value="Homeodomain-like"/>
    <property type="match status" value="2"/>
</dbReference>
<dbReference type="AlphaFoldDB" id="A0A5B7X488"/>
<sequence length="346" mass="39687">MKIAVKALPVDDIINDLANQWDLQIKNDSEELTIELPPRLGDGYIRGKSFDSGVGIIEYFCTFKSNYDIVFSIRDTHPLKFIFCSEGIAHHTFEEDDDTHIINPYQNVIVSSSGENGHVLSFKAGEKTRVTSIEIDRERFSKRNNHHYEGLEPVLKELFKDSVAEKKFYYHGNYSLKAADIVEDIVNKEFSGFLRSIFLEGKILDMLVLQINQYQDDQSDENPQILRKSDAEKVKHAQELIQKNLATNYSVEVLAREVGTNINKLQEGFKTMYGLTVNKYMQQIKLDKAKELLTTSEHNISEIVNLIGLNNRSYFSKVFKEKYGVSPNYFLSARKENSSGSRDDEN</sequence>
<keyword evidence="2" id="KW-0804">Transcription</keyword>
<gene>
    <name evidence="4" type="ORF">FHG64_12145</name>
</gene>
<dbReference type="InterPro" id="IPR053142">
    <property type="entry name" value="PchR_regulatory_protein"/>
</dbReference>
<dbReference type="GO" id="GO:0043565">
    <property type="term" value="F:sequence-specific DNA binding"/>
    <property type="evidence" value="ECO:0007669"/>
    <property type="project" value="InterPro"/>
</dbReference>
<dbReference type="OrthoDB" id="2666928at2"/>
<reference evidence="4 5" key="1">
    <citation type="submission" date="2019-06" db="EMBL/GenBank/DDBJ databases">
        <title>Complete genome sequence of Antarcticibacterium flavum KCTC 52984T from an Antarctic marine sediment.</title>
        <authorList>
            <person name="Lee Y.M."/>
            <person name="Shin S.C."/>
        </authorList>
    </citation>
    <scope>NUCLEOTIDE SEQUENCE [LARGE SCALE GENOMIC DNA]</scope>
    <source>
        <strain evidence="4 5">KCTC 52984</strain>
    </source>
</reference>
<dbReference type="EMBL" id="CP040812">
    <property type="protein sequence ID" value="QCY70090.1"/>
    <property type="molecule type" value="Genomic_DNA"/>
</dbReference>
<dbReference type="GO" id="GO:0003700">
    <property type="term" value="F:DNA-binding transcription factor activity"/>
    <property type="evidence" value="ECO:0007669"/>
    <property type="project" value="InterPro"/>
</dbReference>
<dbReference type="PROSITE" id="PS01124">
    <property type="entry name" value="HTH_ARAC_FAMILY_2"/>
    <property type="match status" value="1"/>
</dbReference>
<evidence type="ECO:0000313" key="5">
    <source>
        <dbReference type="Proteomes" id="UP000309016"/>
    </source>
</evidence>
<evidence type="ECO:0000313" key="4">
    <source>
        <dbReference type="EMBL" id="QCY70090.1"/>
    </source>
</evidence>
<dbReference type="SMART" id="SM00342">
    <property type="entry name" value="HTH_ARAC"/>
    <property type="match status" value="1"/>
</dbReference>